<evidence type="ECO:0008006" key="4">
    <source>
        <dbReference type="Google" id="ProtNLM"/>
    </source>
</evidence>
<evidence type="ECO:0000256" key="1">
    <source>
        <dbReference type="SAM" id="Coils"/>
    </source>
</evidence>
<dbReference type="AlphaFoldDB" id="A0A1F2UQA0"/>
<proteinExistence type="predicted"/>
<dbReference type="PANTHER" id="PTHR35794:SF1">
    <property type="entry name" value="CELL CYCLE PROTEIN GPSB"/>
    <property type="match status" value="1"/>
</dbReference>
<dbReference type="Pfam" id="PF05103">
    <property type="entry name" value="DivIVA"/>
    <property type="match status" value="1"/>
</dbReference>
<sequence>MQDEQELGRELFGYKKDDVDKFLAELHLDLRTAKDEIERLKTELETADERLSGFKEIVEETVIPEDDPDKHAAEIVDKATEEAALIIARASEEARELIEAAGAERNAFLNEHEELAISEQELHSKVKSILDHYMSLFAEARSVDESGAKRRTYGPTVAPERRPEHKRPIATDLSTEKLILEKLTRLGDIQGVSTAWLLDDTGNIVSSFNRLKIDLAGVTSALVSLEKSADQLETSLADGLVQMLFVQLEKLVIILNPVTESVMLGIIASASSPIGQIFWYLDKEVPEFRKLLG</sequence>
<dbReference type="EMBL" id="MELI01000022">
    <property type="protein sequence ID" value="OFW35139.1"/>
    <property type="molecule type" value="Genomic_DNA"/>
</dbReference>
<dbReference type="PANTHER" id="PTHR35794">
    <property type="entry name" value="CELL DIVISION PROTEIN DIVIVA"/>
    <property type="match status" value="1"/>
</dbReference>
<feature type="coiled-coil region" evidence="1">
    <location>
        <begin position="23"/>
        <end position="57"/>
    </location>
</feature>
<organism evidence="2 3">
    <name type="scientific">Candidatus Aquicultor primus</name>
    <dbReference type="NCBI Taxonomy" id="1797195"/>
    <lineage>
        <taxon>Bacteria</taxon>
        <taxon>Bacillati</taxon>
        <taxon>Actinomycetota</taxon>
        <taxon>Candidatus Aquicultoria</taxon>
        <taxon>Candidatus Aquicultorales</taxon>
        <taxon>Candidatus Aquicultoraceae</taxon>
        <taxon>Candidatus Aquicultor</taxon>
    </lineage>
</organism>
<dbReference type="Gene3D" id="3.30.450.30">
    <property type="entry name" value="Dynein light chain 2a, cytoplasmic"/>
    <property type="match status" value="1"/>
</dbReference>
<accession>A0A1F2UQA0</accession>
<name>A0A1F2UQA0_9ACTN</name>
<protein>
    <recommendedName>
        <fullName evidence="4">DivIVA domain-containing protein</fullName>
    </recommendedName>
</protein>
<comment type="caution">
    <text evidence="2">The sequence shown here is derived from an EMBL/GenBank/DDBJ whole genome shotgun (WGS) entry which is preliminary data.</text>
</comment>
<evidence type="ECO:0000313" key="2">
    <source>
        <dbReference type="EMBL" id="OFW35139.1"/>
    </source>
</evidence>
<evidence type="ECO:0000313" key="3">
    <source>
        <dbReference type="Proteomes" id="UP000178086"/>
    </source>
</evidence>
<dbReference type="Proteomes" id="UP000178086">
    <property type="component" value="Unassembled WGS sequence"/>
</dbReference>
<gene>
    <name evidence="2" type="ORF">A2074_04545</name>
</gene>
<keyword evidence="1" id="KW-0175">Coiled coil</keyword>
<dbReference type="InterPro" id="IPR007793">
    <property type="entry name" value="DivIVA_fam"/>
</dbReference>
<reference evidence="2 3" key="1">
    <citation type="journal article" date="2016" name="Nat. Commun.">
        <title>Thousands of microbial genomes shed light on interconnected biogeochemical processes in an aquifer system.</title>
        <authorList>
            <person name="Anantharaman K."/>
            <person name="Brown C.T."/>
            <person name="Hug L.A."/>
            <person name="Sharon I."/>
            <person name="Castelle C.J."/>
            <person name="Probst A.J."/>
            <person name="Thomas B.C."/>
            <person name="Singh A."/>
            <person name="Wilkins M.J."/>
            <person name="Karaoz U."/>
            <person name="Brodie E.L."/>
            <person name="Williams K.H."/>
            <person name="Hubbard S.S."/>
            <person name="Banfield J.F."/>
        </authorList>
    </citation>
    <scope>NUCLEOTIDE SEQUENCE [LARGE SCALE GENOMIC DNA]</scope>
</reference>
<dbReference type="SUPFAM" id="SSF103196">
    <property type="entry name" value="Roadblock/LC7 domain"/>
    <property type="match status" value="1"/>
</dbReference>